<dbReference type="SUPFAM" id="SSF143865">
    <property type="entry name" value="CorA soluble domain-like"/>
    <property type="match status" value="1"/>
</dbReference>
<sequence length="212" mass="24018">VSDLIWNDFADPTDDQLQSVLPGSLHEIAGNRLRLVRDFSDEVFPRLESHDSYLFGELAYPVYDAVVDEVGTIGIRVVIDFDRFISVTQTPADRPSAIPMPDLSTAAGKANSEQRLSGDCIWILLESITDQIERLVDEAHERTNNLQYLLNHDQEPPSDCRQQIARLRNIYLQLETIITPTLSVAEKIIDDRLDLKKKVDGVEVEIFPRSTE</sequence>
<dbReference type="GO" id="GO:0046873">
    <property type="term" value="F:metal ion transmembrane transporter activity"/>
    <property type="evidence" value="ECO:0007669"/>
    <property type="project" value="InterPro"/>
</dbReference>
<feature type="non-terminal residue" evidence="1">
    <location>
        <position position="212"/>
    </location>
</feature>
<dbReference type="InterPro" id="IPR045861">
    <property type="entry name" value="CorA_cytoplasmic_dom"/>
</dbReference>
<organism evidence="1">
    <name type="scientific">marine metagenome</name>
    <dbReference type="NCBI Taxonomy" id="408172"/>
    <lineage>
        <taxon>unclassified sequences</taxon>
        <taxon>metagenomes</taxon>
        <taxon>ecological metagenomes</taxon>
    </lineage>
</organism>
<accession>A0A382U6Q7</accession>
<name>A0A382U6Q7_9ZZZZ</name>
<dbReference type="GO" id="GO:0016020">
    <property type="term" value="C:membrane"/>
    <property type="evidence" value="ECO:0007669"/>
    <property type="project" value="InterPro"/>
</dbReference>
<protein>
    <submittedName>
        <fullName evidence="1">Uncharacterized protein</fullName>
    </submittedName>
</protein>
<feature type="non-terminal residue" evidence="1">
    <location>
        <position position="1"/>
    </location>
</feature>
<dbReference type="EMBL" id="UINC01141766">
    <property type="protein sequence ID" value="SVD29702.1"/>
    <property type="molecule type" value="Genomic_DNA"/>
</dbReference>
<proteinExistence type="predicted"/>
<dbReference type="InterPro" id="IPR002523">
    <property type="entry name" value="MgTranspt_CorA/ZnTranspt_ZntB"/>
</dbReference>
<gene>
    <name evidence="1" type="ORF">METZ01_LOCUS382556</name>
</gene>
<dbReference type="Pfam" id="PF01544">
    <property type="entry name" value="CorA"/>
    <property type="match status" value="1"/>
</dbReference>
<evidence type="ECO:0000313" key="1">
    <source>
        <dbReference type="EMBL" id="SVD29702.1"/>
    </source>
</evidence>
<dbReference type="AlphaFoldDB" id="A0A382U6Q7"/>
<reference evidence="1" key="1">
    <citation type="submission" date="2018-05" db="EMBL/GenBank/DDBJ databases">
        <authorList>
            <person name="Lanie J.A."/>
            <person name="Ng W.-L."/>
            <person name="Kazmierczak K.M."/>
            <person name="Andrzejewski T.M."/>
            <person name="Davidsen T.M."/>
            <person name="Wayne K.J."/>
            <person name="Tettelin H."/>
            <person name="Glass J.I."/>
            <person name="Rusch D."/>
            <person name="Podicherti R."/>
            <person name="Tsui H.-C.T."/>
            <person name="Winkler M.E."/>
        </authorList>
    </citation>
    <scope>NUCLEOTIDE SEQUENCE</scope>
</reference>